<evidence type="ECO:0000313" key="7">
    <source>
        <dbReference type="Proteomes" id="UP000034166"/>
    </source>
</evidence>
<accession>A0A0M2SWB5</accession>
<keyword evidence="7" id="KW-1185">Reference proteome</keyword>
<keyword evidence="2" id="KW-0560">Oxidoreductase</keyword>
<sequence>MLREDELALSLRLQEKVAFITGAANGIGRETAILFASHGAKVVVTDIDEDGLHETTHTIKENGGLVLAMKQDVSLEQDWRHAMETTEKEYGRLDILMNNAGVGKRIGLAETSLEQFEEIQSINSTGVFLGMKYGASLMKKSQGGSIINISSMYGIVGSPGSTAYHASKGAVRLMTKSAALELSKDFIRVNSIHPGVIVTQMSMTGAKNGVHHLKDKTPWPELGEPKDIAFGALYLASDESRYVTGSELVIDGGFIAQ</sequence>
<dbReference type="OrthoDB" id="286404at2"/>
<evidence type="ECO:0000256" key="2">
    <source>
        <dbReference type="ARBA" id="ARBA00023002"/>
    </source>
</evidence>
<gene>
    <name evidence="6" type="ORF">WQ57_16780</name>
</gene>
<organism evidence="6 7">
    <name type="scientific">Mesobacillus campisalis</name>
    <dbReference type="NCBI Taxonomy" id="1408103"/>
    <lineage>
        <taxon>Bacteria</taxon>
        <taxon>Bacillati</taxon>
        <taxon>Bacillota</taxon>
        <taxon>Bacilli</taxon>
        <taxon>Bacillales</taxon>
        <taxon>Bacillaceae</taxon>
        <taxon>Mesobacillus</taxon>
    </lineage>
</organism>
<dbReference type="Proteomes" id="UP000034166">
    <property type="component" value="Unassembled WGS sequence"/>
</dbReference>
<dbReference type="SUPFAM" id="SSF51735">
    <property type="entry name" value="NAD(P)-binding Rossmann-fold domains"/>
    <property type="match status" value="1"/>
</dbReference>
<evidence type="ECO:0000256" key="1">
    <source>
        <dbReference type="ARBA" id="ARBA00006484"/>
    </source>
</evidence>
<dbReference type="PRINTS" id="PR00081">
    <property type="entry name" value="GDHRDH"/>
</dbReference>
<comment type="similarity">
    <text evidence="1">Belongs to the short-chain dehydrogenases/reductases (SDR) family.</text>
</comment>
<dbReference type="EMBL" id="LAYY01000020">
    <property type="protein sequence ID" value="KKK36920.1"/>
    <property type="molecule type" value="Genomic_DNA"/>
</dbReference>
<reference evidence="6 7" key="1">
    <citation type="submission" date="2015-04" db="EMBL/GenBank/DDBJ databases">
        <title>Taxonomic description and genome sequence of Bacillus campisalis sp. nov., a novel member of the genus Bacillus isolated from solar saltern.</title>
        <authorList>
            <person name="Mathan Kumar R."/>
            <person name="Kaur G."/>
            <person name="Kumar A."/>
            <person name="Singh N.K."/>
            <person name="Kaur N."/>
            <person name="Kumar N."/>
            <person name="Mayilraj S."/>
        </authorList>
    </citation>
    <scope>NUCLEOTIDE SEQUENCE [LARGE SCALE GENOMIC DNA]</scope>
    <source>
        <strain evidence="6 7">SA2-6</strain>
    </source>
</reference>
<proteinExistence type="inferred from homology"/>
<dbReference type="InterPro" id="IPR036291">
    <property type="entry name" value="NAD(P)-bd_dom_sf"/>
</dbReference>
<evidence type="ECO:0008006" key="8">
    <source>
        <dbReference type="Google" id="ProtNLM"/>
    </source>
</evidence>
<protein>
    <recommendedName>
        <fullName evidence="8">Short-chain dehydrogenase</fullName>
    </recommendedName>
</protein>
<comment type="caution">
    <text evidence="6">The sequence shown here is derived from an EMBL/GenBank/DDBJ whole genome shotgun (WGS) entry which is preliminary data.</text>
</comment>
<dbReference type="PANTHER" id="PTHR43180">
    <property type="entry name" value="3-OXOACYL-(ACYL-CARRIER-PROTEIN) REDUCTASE (AFU_ORTHOLOGUE AFUA_6G11210)"/>
    <property type="match status" value="1"/>
</dbReference>
<keyword evidence="3" id="KW-0520">NAD</keyword>
<dbReference type="FunFam" id="3.40.50.720:FF:000084">
    <property type="entry name" value="Short-chain dehydrogenase reductase"/>
    <property type="match status" value="1"/>
</dbReference>
<name>A0A0M2SWB5_9BACI</name>
<dbReference type="GO" id="GO:0008206">
    <property type="term" value="P:bile acid metabolic process"/>
    <property type="evidence" value="ECO:0007669"/>
    <property type="project" value="UniProtKB-ARBA"/>
</dbReference>
<evidence type="ECO:0000256" key="5">
    <source>
        <dbReference type="ARBA" id="ARBA00023221"/>
    </source>
</evidence>
<dbReference type="PRINTS" id="PR00080">
    <property type="entry name" value="SDRFAMILY"/>
</dbReference>
<dbReference type="Pfam" id="PF13561">
    <property type="entry name" value="adh_short_C2"/>
    <property type="match status" value="1"/>
</dbReference>
<dbReference type="PANTHER" id="PTHR43180:SF28">
    <property type="entry name" value="NAD(P)-BINDING ROSSMANN-FOLD SUPERFAMILY PROTEIN"/>
    <property type="match status" value="1"/>
</dbReference>
<evidence type="ECO:0000256" key="3">
    <source>
        <dbReference type="ARBA" id="ARBA00023027"/>
    </source>
</evidence>
<dbReference type="GO" id="GO:0016491">
    <property type="term" value="F:oxidoreductase activity"/>
    <property type="evidence" value="ECO:0007669"/>
    <property type="project" value="UniProtKB-KW"/>
</dbReference>
<dbReference type="NCBIfam" id="NF005559">
    <property type="entry name" value="PRK07231.1"/>
    <property type="match status" value="1"/>
</dbReference>
<dbReference type="InterPro" id="IPR002347">
    <property type="entry name" value="SDR_fam"/>
</dbReference>
<dbReference type="AlphaFoldDB" id="A0A0M2SWB5"/>
<keyword evidence="5" id="KW-0753">Steroid metabolism</keyword>
<evidence type="ECO:0000313" key="6">
    <source>
        <dbReference type="EMBL" id="KKK36920.1"/>
    </source>
</evidence>
<dbReference type="Gene3D" id="3.40.50.720">
    <property type="entry name" value="NAD(P)-binding Rossmann-like Domain"/>
    <property type="match status" value="1"/>
</dbReference>
<keyword evidence="4" id="KW-0443">Lipid metabolism</keyword>
<dbReference type="PATRIC" id="fig|1408103.3.peg.3734"/>
<evidence type="ECO:0000256" key="4">
    <source>
        <dbReference type="ARBA" id="ARBA00023098"/>
    </source>
</evidence>